<protein>
    <submittedName>
        <fullName evidence="3">Actin-binding LIM protein 1</fullName>
    </submittedName>
</protein>
<dbReference type="PROSITE" id="PS51089">
    <property type="entry name" value="HP"/>
    <property type="match status" value="1"/>
</dbReference>
<reference evidence="4" key="1">
    <citation type="submission" date="2021-01" db="EMBL/GenBank/DDBJ databases">
        <title>Caligus Genome Assembly.</title>
        <authorList>
            <person name="Gallardo-Escarate C."/>
        </authorList>
    </citation>
    <scope>NUCLEOTIDE SEQUENCE [LARGE SCALE GENOMIC DNA]</scope>
</reference>
<dbReference type="Gene3D" id="1.10.950.10">
    <property type="entry name" value="Villin headpiece domain"/>
    <property type="match status" value="1"/>
</dbReference>
<dbReference type="AlphaFoldDB" id="A0A7T8HGR6"/>
<dbReference type="SMART" id="SM00153">
    <property type="entry name" value="VHP"/>
    <property type="match status" value="1"/>
</dbReference>
<dbReference type="Proteomes" id="UP000595437">
    <property type="component" value="Chromosome 6"/>
</dbReference>
<organism evidence="3 4">
    <name type="scientific">Caligus rogercresseyi</name>
    <name type="common">Sea louse</name>
    <dbReference type="NCBI Taxonomy" id="217165"/>
    <lineage>
        <taxon>Eukaryota</taxon>
        <taxon>Metazoa</taxon>
        <taxon>Ecdysozoa</taxon>
        <taxon>Arthropoda</taxon>
        <taxon>Crustacea</taxon>
        <taxon>Multicrustacea</taxon>
        <taxon>Hexanauplia</taxon>
        <taxon>Copepoda</taxon>
        <taxon>Siphonostomatoida</taxon>
        <taxon>Caligidae</taxon>
        <taxon>Caligus</taxon>
    </lineage>
</organism>
<name>A0A7T8HGR6_CALRO</name>
<evidence type="ECO:0000313" key="4">
    <source>
        <dbReference type="Proteomes" id="UP000595437"/>
    </source>
</evidence>
<dbReference type="OrthoDB" id="6364055at2759"/>
<keyword evidence="4" id="KW-1185">Reference proteome</keyword>
<dbReference type="GO" id="GO:0051015">
    <property type="term" value="F:actin filament binding"/>
    <property type="evidence" value="ECO:0007669"/>
    <property type="project" value="TreeGrafter"/>
</dbReference>
<feature type="domain" description="HP" evidence="2">
    <location>
        <begin position="267"/>
        <end position="336"/>
    </location>
</feature>
<dbReference type="Pfam" id="PF02209">
    <property type="entry name" value="VHP"/>
    <property type="match status" value="1"/>
</dbReference>
<dbReference type="GO" id="GO:0015629">
    <property type="term" value="C:actin cytoskeleton"/>
    <property type="evidence" value="ECO:0007669"/>
    <property type="project" value="TreeGrafter"/>
</dbReference>
<dbReference type="SUPFAM" id="SSF47050">
    <property type="entry name" value="VHP, Villin headpiece domain"/>
    <property type="match status" value="1"/>
</dbReference>
<dbReference type="GO" id="GO:0030032">
    <property type="term" value="P:lamellipodium assembly"/>
    <property type="evidence" value="ECO:0007669"/>
    <property type="project" value="TreeGrafter"/>
</dbReference>
<sequence length="336" mass="38655">MCTVLQQTLGDRGRDFRGGRQVSPVRPYLADLGSLKRPIDPSDRKISHPNMHFHLYGRSHSASRTGMRLLVDYMRSTTPRPKSPHMNNEEPIGLAHYPDGKVPPEDMPLPIERDDFPAPPFLGTGKRRHRSEPGLTPLHPHHLQLKVRRKMSPTHLKKISSGMGQIFLTEIAMEKERRKGKTIDPRSAARSPAANKEPLFRLRYESPINASPSRIADHLHPWEEPGRRACIMTPITPKFSPFESTKIETEDDDDVSDDIPITGSGPRSVYFRHPISIPHISSSRQNYRLPGDVDRCNLEKHLSDEYFDMLFDCSRIEFYQLPYWKRCELKKKNLLF</sequence>
<dbReference type="PANTHER" id="PTHR24213">
    <property type="entry name" value="ACTIN-BINDING LIM PROTEIN"/>
    <property type="match status" value="1"/>
</dbReference>
<evidence type="ECO:0000259" key="2">
    <source>
        <dbReference type="PROSITE" id="PS51089"/>
    </source>
</evidence>
<dbReference type="GO" id="GO:0007010">
    <property type="term" value="P:cytoskeleton organization"/>
    <property type="evidence" value="ECO:0007669"/>
    <property type="project" value="InterPro"/>
</dbReference>
<proteinExistence type="predicted"/>
<accession>A0A7T8HGR6</accession>
<dbReference type="InterPro" id="IPR036886">
    <property type="entry name" value="Villin_headpiece_dom_sf"/>
</dbReference>
<evidence type="ECO:0000256" key="1">
    <source>
        <dbReference type="SAM" id="MobiDB-lite"/>
    </source>
</evidence>
<gene>
    <name evidence="3" type="ORF">FKW44_010441</name>
</gene>
<feature type="region of interest" description="Disordered" evidence="1">
    <location>
        <begin position="1"/>
        <end position="22"/>
    </location>
</feature>
<dbReference type="InterPro" id="IPR051618">
    <property type="entry name" value="Actin-binding_LIM"/>
</dbReference>
<dbReference type="PANTHER" id="PTHR24213:SF9">
    <property type="entry name" value="UNCOORDINATED 115A, ISOFORM B-RELATED"/>
    <property type="match status" value="1"/>
</dbReference>
<evidence type="ECO:0000313" key="3">
    <source>
        <dbReference type="EMBL" id="QQP49686.1"/>
    </source>
</evidence>
<dbReference type="EMBL" id="CP045895">
    <property type="protein sequence ID" value="QQP49686.1"/>
    <property type="molecule type" value="Genomic_DNA"/>
</dbReference>
<dbReference type="InterPro" id="IPR003128">
    <property type="entry name" value="Villin_headpiece"/>
</dbReference>